<dbReference type="InterPro" id="IPR000640">
    <property type="entry name" value="EFG_V-like"/>
</dbReference>
<dbReference type="InterPro" id="IPR000795">
    <property type="entry name" value="T_Tr_GTP-bd_dom"/>
</dbReference>
<dbReference type="PANTHER" id="PTHR42908:SF6">
    <property type="entry name" value="116 KDA U5 SMALL NUCLEAR RIBONUCLEOPROTEIN COMPONENT"/>
    <property type="match status" value="1"/>
</dbReference>
<dbReference type="GO" id="GO:0071007">
    <property type="term" value="C:U2-type catalytic step 2 spliceosome"/>
    <property type="evidence" value="ECO:0007669"/>
    <property type="project" value="TreeGrafter"/>
</dbReference>
<comment type="caution">
    <text evidence="10">The sequence shown here is derived from an EMBL/GenBank/DDBJ whole genome shotgun (WGS) entry which is preliminary data.</text>
</comment>
<dbReference type="CDD" id="cd04098">
    <property type="entry name" value="eEF2_C_snRNP"/>
    <property type="match status" value="1"/>
</dbReference>
<dbReference type="FunFam" id="3.30.230.10:FF:000009">
    <property type="entry name" value="116 kDa U5 small nuclear ribonucleoprotein component"/>
    <property type="match status" value="1"/>
</dbReference>
<evidence type="ECO:0000256" key="2">
    <source>
        <dbReference type="ARBA" id="ARBA00022664"/>
    </source>
</evidence>
<dbReference type="GO" id="GO:0000398">
    <property type="term" value="P:mRNA splicing, via spliceosome"/>
    <property type="evidence" value="ECO:0007669"/>
    <property type="project" value="TreeGrafter"/>
</dbReference>
<keyword evidence="2" id="KW-0507">mRNA processing</keyword>
<dbReference type="FunFam" id="3.40.50.300:FF:000646">
    <property type="entry name" value="U5 small nuclear ribonucleoprotein component"/>
    <property type="match status" value="1"/>
</dbReference>
<dbReference type="InterPro" id="IPR035647">
    <property type="entry name" value="EFG_III/V"/>
</dbReference>
<dbReference type="GO" id="GO:0046540">
    <property type="term" value="C:U4/U6 x U5 tri-snRNP complex"/>
    <property type="evidence" value="ECO:0007669"/>
    <property type="project" value="TreeGrafter"/>
</dbReference>
<organism evidence="10 11">
    <name type="scientific">Coemansia biformis</name>
    <dbReference type="NCBI Taxonomy" id="1286918"/>
    <lineage>
        <taxon>Eukaryota</taxon>
        <taxon>Fungi</taxon>
        <taxon>Fungi incertae sedis</taxon>
        <taxon>Zoopagomycota</taxon>
        <taxon>Kickxellomycotina</taxon>
        <taxon>Kickxellomycetes</taxon>
        <taxon>Kickxellales</taxon>
        <taxon>Kickxellaceae</taxon>
        <taxon>Coemansia</taxon>
    </lineage>
</organism>
<evidence type="ECO:0000256" key="6">
    <source>
        <dbReference type="ARBA" id="ARBA00023242"/>
    </source>
</evidence>
<dbReference type="GO" id="GO:0000974">
    <property type="term" value="C:Prp19 complex"/>
    <property type="evidence" value="ECO:0007669"/>
    <property type="project" value="UniProtKB-ARBA"/>
</dbReference>
<dbReference type="CDD" id="cd04167">
    <property type="entry name" value="Snu114p"/>
    <property type="match status" value="1"/>
</dbReference>
<dbReference type="InterPro" id="IPR014721">
    <property type="entry name" value="Ribsml_uS5_D2-typ_fold_subgr"/>
</dbReference>
<comment type="function">
    <text evidence="7">Component of the U5 snRNP complex required for pre-mRNA splicing. Binds GTP.</text>
</comment>
<dbReference type="Gene3D" id="3.30.70.240">
    <property type="match status" value="1"/>
</dbReference>
<dbReference type="InterPro" id="IPR027417">
    <property type="entry name" value="P-loop_NTPase"/>
</dbReference>
<dbReference type="Pfam" id="PF00679">
    <property type="entry name" value="EFG_C"/>
    <property type="match status" value="1"/>
</dbReference>
<dbReference type="Gene3D" id="2.40.30.10">
    <property type="entry name" value="Translation factors"/>
    <property type="match status" value="1"/>
</dbReference>
<dbReference type="PANTHER" id="PTHR42908">
    <property type="entry name" value="TRANSLATION ELONGATION FACTOR-RELATED"/>
    <property type="match status" value="1"/>
</dbReference>
<reference evidence="10" key="1">
    <citation type="submission" date="2022-07" db="EMBL/GenBank/DDBJ databases">
        <title>Phylogenomic reconstructions and comparative analyses of Kickxellomycotina fungi.</title>
        <authorList>
            <person name="Reynolds N.K."/>
            <person name="Stajich J.E."/>
            <person name="Barry K."/>
            <person name="Grigoriev I.V."/>
            <person name="Crous P."/>
            <person name="Smith M.E."/>
        </authorList>
    </citation>
    <scope>NUCLEOTIDE SEQUENCE</scope>
    <source>
        <strain evidence="10">BCRC 34381</strain>
    </source>
</reference>
<dbReference type="CDD" id="cd16264">
    <property type="entry name" value="snRNP_III"/>
    <property type="match status" value="1"/>
</dbReference>
<dbReference type="SMART" id="SM00889">
    <property type="entry name" value="EFG_IV"/>
    <property type="match status" value="1"/>
</dbReference>
<dbReference type="SUPFAM" id="SSF54980">
    <property type="entry name" value="EF-G C-terminal domain-like"/>
    <property type="match status" value="2"/>
</dbReference>
<evidence type="ECO:0000256" key="7">
    <source>
        <dbReference type="ARBA" id="ARBA00055641"/>
    </source>
</evidence>
<proteinExistence type="predicted"/>
<keyword evidence="4" id="KW-0342">GTP-binding</keyword>
<dbReference type="SUPFAM" id="SSF54211">
    <property type="entry name" value="Ribosomal protein S5 domain 2-like"/>
    <property type="match status" value="1"/>
</dbReference>
<protein>
    <recommendedName>
        <fullName evidence="9">Tr-type G domain-containing protein</fullName>
    </recommendedName>
</protein>
<feature type="compositionally biased region" description="Acidic residues" evidence="8">
    <location>
        <begin position="49"/>
        <end position="58"/>
    </location>
</feature>
<dbReference type="AlphaFoldDB" id="A0A9W7YI38"/>
<evidence type="ECO:0000256" key="5">
    <source>
        <dbReference type="ARBA" id="ARBA00023187"/>
    </source>
</evidence>
<evidence type="ECO:0000313" key="11">
    <source>
        <dbReference type="Proteomes" id="UP001143981"/>
    </source>
</evidence>
<dbReference type="Gene3D" id="3.40.50.300">
    <property type="entry name" value="P-loop containing nucleotide triphosphate hydrolases"/>
    <property type="match status" value="1"/>
</dbReference>
<dbReference type="Gene3D" id="3.30.70.870">
    <property type="entry name" value="Elongation Factor G (Translational Gtpase), domain 3"/>
    <property type="match status" value="1"/>
</dbReference>
<keyword evidence="5" id="KW-0508">mRNA splicing</keyword>
<dbReference type="InterPro" id="IPR009000">
    <property type="entry name" value="Transl_B-barrel_sf"/>
</dbReference>
<dbReference type="Gene3D" id="3.90.1430.10">
    <property type="entry name" value="Yeast translation eEF2 (G' domain)"/>
    <property type="match status" value="1"/>
</dbReference>
<gene>
    <name evidence="10" type="ORF">LPJ61_000310</name>
</gene>
<feature type="region of interest" description="Disordered" evidence="8">
    <location>
        <begin position="1"/>
        <end position="68"/>
    </location>
</feature>
<dbReference type="InterPro" id="IPR005517">
    <property type="entry name" value="Transl_elong_EFG/EF2_IV"/>
</dbReference>
<keyword evidence="3" id="KW-0547">Nucleotide-binding</keyword>
<dbReference type="Pfam" id="PF03764">
    <property type="entry name" value="EFG_IV"/>
    <property type="match status" value="1"/>
</dbReference>
<dbReference type="GO" id="GO:0005525">
    <property type="term" value="F:GTP binding"/>
    <property type="evidence" value="ECO:0007669"/>
    <property type="project" value="UniProtKB-KW"/>
</dbReference>
<dbReference type="FunFam" id="3.90.1430.10:FF:000003">
    <property type="entry name" value="Elongation factor 2"/>
    <property type="match status" value="1"/>
</dbReference>
<dbReference type="NCBIfam" id="TIGR00231">
    <property type="entry name" value="small_GTP"/>
    <property type="match status" value="1"/>
</dbReference>
<feature type="compositionally biased region" description="Basic and acidic residues" evidence="8">
    <location>
        <begin position="59"/>
        <end position="68"/>
    </location>
</feature>
<name>A0A9W7YI38_9FUNG</name>
<sequence length="1017" mass="110494">MDDPNYDEFGNYIGPELATSSEEESDAEAEAAGTTTAHVLAAAAAAGADSDDEADGASDDSRGDRDGENGRLIAMTRRLEVSQTQIVLHEDKKYYPDAEDVFGPDVEVLVQEEDTQPLTVPIVAPAKMLKFQVAEEQDLPDTTYAKEFLVDLLGYPEMVRNIAVAGHLHHGKTALVDVLVAATHAWPEWDWAVPMATPTTKMQKPDEKAFGYTDVLQLERQRGVSLKAMPISLVAQNTRGKSYALNILDTPGHVNFIDEVIASMRMADGLVLVVDAVEGVMASTERVVRAAVREGLSITLVVNKVDRLIIELKLPPADAYYKLKLTVEEVNGVIASCPGADASARVSPELGNVCFASAAFGWCFSLESFARRYVDTWDMAVQPRDLAKRLWGDVYYHPERRTFMRKRAEGAGSATRSFVHFILEPLYKIYAQVVGEDEPNLRVVLESLGIKLRKSDYAMDARSLLRRVLCHFFGPPTGFVDMCAAHIQSPLDAAPAKTGRLYTGSADTAVAAAMRRCDADGPLVVAVAKQYPSADGSQFSVLGRILSGHISAGQKVCVLGEAFSPGDDEDMATATVAAAWVYCSRYKIPVSGLGAGGWVLLGGIDGSIGKTATIVGADVPAGELAIVRPLPLPAESVVKIAVEPVVPTELPKMLSGLRKIGKSYPLAQTRVEESGEHVILGTGELYMDCIMHDLRSVYAEIEIKVADPVVAFRETVAETSAVMVYGDSPNGKNRLTIIAEPVEQGIAEDIESGNVTLDWPARQVGQFFEANYGWDILAGRSIWAFGPGESGPNILSDETLPGDTDRARLRSVRDSIRQGFQWAAREGPLCDEPMRGTRFRVVGASLAEAGIHRGGGQIIPAARRVCYSSFLMAEPRLMEPVNYVEIQAPAGCVSAVYTVLGRRRGHVTHDGPKPGSPMYMIKAMVPTIDASGLETDIRTYTHGQAFCQHYFDHWQIVPGDPLDKGVVLQPLEPSSGQQLARDFVLKTRRRKGLSDDISIDKYIDDPALRDIVRGLQH</sequence>
<feature type="domain" description="Tr-type G" evidence="9">
    <location>
        <begin position="157"/>
        <end position="457"/>
    </location>
</feature>
<dbReference type="PROSITE" id="PS51722">
    <property type="entry name" value="G_TR_2"/>
    <property type="match status" value="1"/>
</dbReference>
<accession>A0A9W7YI38</accession>
<dbReference type="OrthoDB" id="364892at2759"/>
<evidence type="ECO:0000256" key="8">
    <source>
        <dbReference type="SAM" id="MobiDB-lite"/>
    </source>
</evidence>
<dbReference type="Gene3D" id="3.30.230.10">
    <property type="match status" value="1"/>
</dbReference>
<dbReference type="FunFam" id="2.40.30.10:FF:000029">
    <property type="entry name" value="116 kDa U5 small nuclear ribonucleoprotein component"/>
    <property type="match status" value="1"/>
</dbReference>
<feature type="compositionally biased region" description="Low complexity" evidence="8">
    <location>
        <begin position="30"/>
        <end position="48"/>
    </location>
</feature>
<dbReference type="CDD" id="cd01683">
    <property type="entry name" value="EF2_IV_snRNP"/>
    <property type="match status" value="1"/>
</dbReference>
<dbReference type="CDD" id="cd04090">
    <property type="entry name" value="EF2_II_snRNP"/>
    <property type="match status" value="1"/>
</dbReference>
<dbReference type="GO" id="GO:0003924">
    <property type="term" value="F:GTPase activity"/>
    <property type="evidence" value="ECO:0007669"/>
    <property type="project" value="InterPro"/>
</dbReference>
<evidence type="ECO:0000256" key="1">
    <source>
        <dbReference type="ARBA" id="ARBA00004123"/>
    </source>
</evidence>
<dbReference type="GO" id="GO:0005829">
    <property type="term" value="C:cytosol"/>
    <property type="evidence" value="ECO:0007669"/>
    <property type="project" value="TreeGrafter"/>
</dbReference>
<dbReference type="InterPro" id="IPR020568">
    <property type="entry name" value="Ribosomal_Su5_D2-typ_SF"/>
</dbReference>
<keyword evidence="6" id="KW-0539">Nucleus</keyword>
<dbReference type="InterPro" id="IPR044121">
    <property type="entry name" value="Snu114_GTP-bd"/>
</dbReference>
<dbReference type="Proteomes" id="UP001143981">
    <property type="component" value="Unassembled WGS sequence"/>
</dbReference>
<dbReference type="Pfam" id="PF00009">
    <property type="entry name" value="GTP_EFTU"/>
    <property type="match status" value="1"/>
</dbReference>
<keyword evidence="11" id="KW-1185">Reference proteome</keyword>
<dbReference type="PRINTS" id="PR00315">
    <property type="entry name" value="ELONGATNFCT"/>
</dbReference>
<evidence type="ECO:0000256" key="3">
    <source>
        <dbReference type="ARBA" id="ARBA00022741"/>
    </source>
</evidence>
<evidence type="ECO:0000256" key="4">
    <source>
        <dbReference type="ARBA" id="ARBA00023134"/>
    </source>
</evidence>
<dbReference type="FunFam" id="3.30.70.870:FF:000002">
    <property type="entry name" value="Translation elongation factor 2"/>
    <property type="match status" value="1"/>
</dbReference>
<dbReference type="InterPro" id="IPR031950">
    <property type="entry name" value="EFTUD2_N"/>
</dbReference>
<comment type="subcellular location">
    <subcellularLocation>
        <location evidence="1">Nucleus</location>
    </subcellularLocation>
</comment>
<evidence type="ECO:0000259" key="9">
    <source>
        <dbReference type="PROSITE" id="PS51722"/>
    </source>
</evidence>
<dbReference type="InterPro" id="IPR005225">
    <property type="entry name" value="Small_GTP-bd"/>
</dbReference>
<dbReference type="SUPFAM" id="SSF50447">
    <property type="entry name" value="Translation proteins"/>
    <property type="match status" value="1"/>
</dbReference>
<dbReference type="FunFam" id="3.30.70.240:FF:000004">
    <property type="entry name" value="116 kDa U5 small nuclear ribonucleoprotein"/>
    <property type="match status" value="1"/>
</dbReference>
<evidence type="ECO:0000313" key="10">
    <source>
        <dbReference type="EMBL" id="KAJ1735866.1"/>
    </source>
</evidence>
<dbReference type="GO" id="GO:0030623">
    <property type="term" value="F:U5 snRNA binding"/>
    <property type="evidence" value="ECO:0007669"/>
    <property type="project" value="TreeGrafter"/>
</dbReference>
<dbReference type="InterPro" id="IPR035655">
    <property type="entry name" value="U5-116kDa_C"/>
</dbReference>
<dbReference type="EMBL" id="JANBOI010000009">
    <property type="protein sequence ID" value="KAJ1735866.1"/>
    <property type="molecule type" value="Genomic_DNA"/>
</dbReference>
<dbReference type="Pfam" id="PF16004">
    <property type="entry name" value="EFTUD2"/>
    <property type="match status" value="1"/>
</dbReference>
<dbReference type="SMART" id="SM00838">
    <property type="entry name" value="EFG_C"/>
    <property type="match status" value="1"/>
</dbReference>
<dbReference type="SUPFAM" id="SSF52540">
    <property type="entry name" value="P-loop containing nucleoside triphosphate hydrolases"/>
    <property type="match status" value="1"/>
</dbReference>